<reference evidence="2 3" key="1">
    <citation type="submission" date="2019-04" db="EMBL/GenBank/DDBJ databases">
        <title>An improved genome assembly and genetic linkage map for asparagus bean, Vigna unguiculata ssp. sesquipedialis.</title>
        <authorList>
            <person name="Xia Q."/>
            <person name="Zhang R."/>
            <person name="Dong Y."/>
        </authorList>
    </citation>
    <scope>NUCLEOTIDE SEQUENCE [LARGE SCALE GENOMIC DNA]</scope>
    <source>
        <tissue evidence="2">Leaf</tissue>
    </source>
</reference>
<evidence type="ECO:0000256" key="1">
    <source>
        <dbReference type="SAM" id="MobiDB-lite"/>
    </source>
</evidence>
<dbReference type="Proteomes" id="UP000501690">
    <property type="component" value="Linkage Group LG1"/>
</dbReference>
<protein>
    <submittedName>
        <fullName evidence="2">Uncharacterized protein</fullName>
    </submittedName>
</protein>
<gene>
    <name evidence="2" type="ORF">DEO72_LG1g2378</name>
</gene>
<feature type="compositionally biased region" description="Low complexity" evidence="1">
    <location>
        <begin position="70"/>
        <end position="80"/>
    </location>
</feature>
<organism evidence="2 3">
    <name type="scientific">Vigna unguiculata</name>
    <name type="common">Cowpea</name>
    <dbReference type="NCBI Taxonomy" id="3917"/>
    <lineage>
        <taxon>Eukaryota</taxon>
        <taxon>Viridiplantae</taxon>
        <taxon>Streptophyta</taxon>
        <taxon>Embryophyta</taxon>
        <taxon>Tracheophyta</taxon>
        <taxon>Spermatophyta</taxon>
        <taxon>Magnoliopsida</taxon>
        <taxon>eudicotyledons</taxon>
        <taxon>Gunneridae</taxon>
        <taxon>Pentapetalae</taxon>
        <taxon>rosids</taxon>
        <taxon>fabids</taxon>
        <taxon>Fabales</taxon>
        <taxon>Fabaceae</taxon>
        <taxon>Papilionoideae</taxon>
        <taxon>50 kb inversion clade</taxon>
        <taxon>NPAAA clade</taxon>
        <taxon>indigoferoid/millettioid clade</taxon>
        <taxon>Phaseoleae</taxon>
        <taxon>Vigna</taxon>
    </lineage>
</organism>
<accession>A0A4D6KMI5</accession>
<dbReference type="AlphaFoldDB" id="A0A4D6KMI5"/>
<dbReference type="EMBL" id="CP039345">
    <property type="protein sequence ID" value="QCD78742.1"/>
    <property type="molecule type" value="Genomic_DNA"/>
</dbReference>
<feature type="region of interest" description="Disordered" evidence="1">
    <location>
        <begin position="70"/>
        <end position="93"/>
    </location>
</feature>
<sequence length="223" mass="24313">MHPRQEKEKEWLHCNYVSPTWQGHYAGRYLSGRRTGQACLGCRVSQVRLGHWVGQACQVNGLVGSLGLPDTSRSLSSPDTSSPPDPYVSLGHPDPSGSSSLLNPFGSSGLLDPFVLSGRSNMCGMSGQPSMSRALLGLAVNSLQANYDSSTPSTYFTPRVAALLRSVSRMRRDILLAYFLARLAKNQPQLALELSLKRRVLVLSEVLSCSSERRLPKRARVGV</sequence>
<evidence type="ECO:0000313" key="3">
    <source>
        <dbReference type="Proteomes" id="UP000501690"/>
    </source>
</evidence>
<evidence type="ECO:0000313" key="2">
    <source>
        <dbReference type="EMBL" id="QCD78742.1"/>
    </source>
</evidence>
<proteinExistence type="predicted"/>
<keyword evidence="3" id="KW-1185">Reference proteome</keyword>
<name>A0A4D6KMI5_VIGUN</name>